<evidence type="ECO:0000256" key="2">
    <source>
        <dbReference type="SAM" id="MobiDB-lite"/>
    </source>
</evidence>
<feature type="region of interest" description="Disordered" evidence="2">
    <location>
        <begin position="338"/>
        <end position="386"/>
    </location>
</feature>
<comment type="caution">
    <text evidence="3">The sequence shown here is derived from an EMBL/GenBank/DDBJ whole genome shotgun (WGS) entry which is preliminary data.</text>
</comment>
<reference evidence="3" key="1">
    <citation type="journal article" date="2019" name="Sci. Rep.">
        <title>Draft genome of Tanacetum cinerariifolium, the natural source of mosquito coil.</title>
        <authorList>
            <person name="Yamashiro T."/>
            <person name="Shiraishi A."/>
            <person name="Satake H."/>
            <person name="Nakayama K."/>
        </authorList>
    </citation>
    <scope>NUCLEOTIDE SEQUENCE</scope>
</reference>
<name>A0A699L3U1_TANCI</name>
<dbReference type="EMBL" id="BKCJ010564716">
    <property type="protein sequence ID" value="GFB15868.1"/>
    <property type="molecule type" value="Genomic_DNA"/>
</dbReference>
<gene>
    <name evidence="3" type="ORF">Tci_687839</name>
</gene>
<feature type="non-terminal residue" evidence="3">
    <location>
        <position position="386"/>
    </location>
</feature>
<keyword evidence="1" id="KW-0175">Coiled coil</keyword>
<protein>
    <submittedName>
        <fullName evidence="3">Uncharacterized protein</fullName>
    </submittedName>
</protein>
<feature type="region of interest" description="Disordered" evidence="2">
    <location>
        <begin position="124"/>
        <end position="166"/>
    </location>
</feature>
<feature type="compositionally biased region" description="Basic and acidic residues" evidence="2">
    <location>
        <begin position="358"/>
        <end position="380"/>
    </location>
</feature>
<accession>A0A699L3U1</accession>
<organism evidence="3">
    <name type="scientific">Tanacetum cinerariifolium</name>
    <name type="common">Dalmatian daisy</name>
    <name type="synonym">Chrysanthemum cinerariifolium</name>
    <dbReference type="NCBI Taxonomy" id="118510"/>
    <lineage>
        <taxon>Eukaryota</taxon>
        <taxon>Viridiplantae</taxon>
        <taxon>Streptophyta</taxon>
        <taxon>Embryophyta</taxon>
        <taxon>Tracheophyta</taxon>
        <taxon>Spermatophyta</taxon>
        <taxon>Magnoliopsida</taxon>
        <taxon>eudicotyledons</taxon>
        <taxon>Gunneridae</taxon>
        <taxon>Pentapetalae</taxon>
        <taxon>asterids</taxon>
        <taxon>campanulids</taxon>
        <taxon>Asterales</taxon>
        <taxon>Asteraceae</taxon>
        <taxon>Asteroideae</taxon>
        <taxon>Anthemideae</taxon>
        <taxon>Anthemidinae</taxon>
        <taxon>Tanacetum</taxon>
    </lineage>
</organism>
<feature type="compositionally biased region" description="Pro residues" evidence="2">
    <location>
        <begin position="129"/>
        <end position="143"/>
    </location>
</feature>
<feature type="coiled-coil region" evidence="1">
    <location>
        <begin position="176"/>
        <end position="224"/>
    </location>
</feature>
<dbReference type="AlphaFoldDB" id="A0A699L3U1"/>
<proteinExistence type="predicted"/>
<evidence type="ECO:0000313" key="3">
    <source>
        <dbReference type="EMBL" id="GFB15868.1"/>
    </source>
</evidence>
<evidence type="ECO:0000256" key="1">
    <source>
        <dbReference type="SAM" id="Coils"/>
    </source>
</evidence>
<sequence>MTLTFADTHNMIAYLTKSNASEGFNQIIDFLSGSSIKLQALVDKKKVVITKATIRDAHRLDDAEGIECLPNEEIFDELARMGYEKPSTKLTFYKVDEGTDEVHVDYVPAEGVVSAADDEVPAVVDEPSIPLPPPPTQPPPPSQDIPLTSHVQLTPPQSPQAQPQPSQDAGILMDLLQNLLDTCTTLTRRVEHLEQDKISQALEITKLKQRVKKLEKRTKASKLQRLKKGRMIVDMYADVDVTLKDVAKDVQDAEMEESADVQGRKAESQAQIYHIDLEHADKVLSMQDVDIKPAELQEVVEVVTTAKLITKVVTAASATIAAAALQLTIAAAPTLTTAPSDARRRKGVTIEQMDEEDSRALKRLSESQDEKTAKKQKLDEESTCLL</sequence>